<comment type="caution">
    <text evidence="3">The sequence shown here is derived from an EMBL/GenBank/DDBJ whole genome shotgun (WGS) entry which is preliminary data.</text>
</comment>
<dbReference type="Proteomes" id="UP001207626">
    <property type="component" value="Unassembled WGS sequence"/>
</dbReference>
<name>A0ABT4DRX6_9BACL</name>
<evidence type="ECO:0000313" key="4">
    <source>
        <dbReference type="Proteomes" id="UP001207626"/>
    </source>
</evidence>
<dbReference type="GO" id="GO:0006508">
    <property type="term" value="P:proteolysis"/>
    <property type="evidence" value="ECO:0007669"/>
    <property type="project" value="UniProtKB-KW"/>
</dbReference>
<protein>
    <submittedName>
        <fullName evidence="3">Aspartyl protease family protein</fullName>
    </submittedName>
</protein>
<dbReference type="InterPro" id="IPR021109">
    <property type="entry name" value="Peptidase_aspartic_dom_sf"/>
</dbReference>
<feature type="domain" description="Peptidase A2" evidence="2">
    <location>
        <begin position="26"/>
        <end position="65"/>
    </location>
</feature>
<dbReference type="GO" id="GO:0008233">
    <property type="term" value="F:peptidase activity"/>
    <property type="evidence" value="ECO:0007669"/>
    <property type="project" value="UniProtKB-KW"/>
</dbReference>
<keyword evidence="4" id="KW-1185">Reference proteome</keyword>
<dbReference type="SUPFAM" id="SSF50630">
    <property type="entry name" value="Acid proteases"/>
    <property type="match status" value="1"/>
</dbReference>
<sequence>MKININHGLPFVTVTIQFRGQKLTLRKVLLDTGSARTIFNADVVGTIGVIPESEDIVDTIRGVGGVEYVYTKNFDAIYLDRVCLEHFQVEIGSMDYGMEIEGIIGFDYIQAANLIIDSSSMQIYSLTR</sequence>
<dbReference type="InterPro" id="IPR001995">
    <property type="entry name" value="Peptidase_A2_cat"/>
</dbReference>
<evidence type="ECO:0000256" key="1">
    <source>
        <dbReference type="ARBA" id="ARBA00022801"/>
    </source>
</evidence>
<dbReference type="PROSITE" id="PS50175">
    <property type="entry name" value="ASP_PROT_RETROV"/>
    <property type="match status" value="1"/>
</dbReference>
<dbReference type="Pfam" id="PF13650">
    <property type="entry name" value="Asp_protease_2"/>
    <property type="match status" value="1"/>
</dbReference>
<dbReference type="EMBL" id="JAMDLW010000012">
    <property type="protein sequence ID" value="MCY9520079.1"/>
    <property type="molecule type" value="Genomic_DNA"/>
</dbReference>
<evidence type="ECO:0000259" key="2">
    <source>
        <dbReference type="PROSITE" id="PS50175"/>
    </source>
</evidence>
<dbReference type="Gene3D" id="2.40.70.10">
    <property type="entry name" value="Acid Proteases"/>
    <property type="match status" value="1"/>
</dbReference>
<accession>A0ABT4DRX6</accession>
<gene>
    <name evidence="3" type="ORF">M5X09_10375</name>
</gene>
<reference evidence="3 4" key="1">
    <citation type="submission" date="2022-05" db="EMBL/GenBank/DDBJ databases">
        <title>Genome Sequencing of Bee-Associated Microbes.</title>
        <authorList>
            <person name="Dunlap C."/>
        </authorList>
    </citation>
    <scope>NUCLEOTIDE SEQUENCE [LARGE SCALE GENOMIC DNA]</scope>
    <source>
        <strain evidence="3 4">NRRL NRS-1438</strain>
    </source>
</reference>
<organism evidence="3 4">
    <name type="scientific">Paenibacillus apiarius</name>
    <dbReference type="NCBI Taxonomy" id="46240"/>
    <lineage>
        <taxon>Bacteria</taxon>
        <taxon>Bacillati</taxon>
        <taxon>Bacillota</taxon>
        <taxon>Bacilli</taxon>
        <taxon>Bacillales</taxon>
        <taxon>Paenibacillaceae</taxon>
        <taxon>Paenibacillus</taxon>
    </lineage>
</organism>
<dbReference type="RefSeq" id="WP_087432242.1">
    <property type="nucleotide sequence ID" value="NZ_JAMDLV010000018.1"/>
</dbReference>
<keyword evidence="1" id="KW-0378">Hydrolase</keyword>
<evidence type="ECO:0000313" key="3">
    <source>
        <dbReference type="EMBL" id="MCY9520079.1"/>
    </source>
</evidence>
<keyword evidence="3" id="KW-0645">Protease</keyword>
<proteinExistence type="predicted"/>